<gene>
    <name evidence="11" type="ORF">J3998_10995</name>
</gene>
<feature type="compositionally biased region" description="Polar residues" evidence="7">
    <location>
        <begin position="629"/>
        <end position="649"/>
    </location>
</feature>
<dbReference type="Pfam" id="PF03705">
    <property type="entry name" value="CheR_N"/>
    <property type="match status" value="1"/>
</dbReference>
<reference evidence="11 12" key="1">
    <citation type="submission" date="2021-03" db="EMBL/GenBank/DDBJ databases">
        <title>Thiomicrorhabdus sp.nov.,novel sulfur-oxidizing bacteria isolated from coastal sediment.</title>
        <authorList>
            <person name="Liu X."/>
        </authorList>
    </citation>
    <scope>NUCLEOTIDE SEQUENCE [LARGE SCALE GENOMIC DNA]</scope>
    <source>
        <strain evidence="11 12">6S2-11</strain>
    </source>
</reference>
<dbReference type="Pfam" id="PF01739">
    <property type="entry name" value="CheR"/>
    <property type="match status" value="1"/>
</dbReference>
<evidence type="ECO:0000256" key="6">
    <source>
        <dbReference type="PROSITE-ProRule" id="PRU00050"/>
    </source>
</evidence>
<dbReference type="Gene3D" id="3.40.50.180">
    <property type="entry name" value="Methylesterase CheB, C-terminal domain"/>
    <property type="match status" value="1"/>
</dbReference>
<dbReference type="PROSITE" id="PS50123">
    <property type="entry name" value="CHER"/>
    <property type="match status" value="1"/>
</dbReference>
<dbReference type="InterPro" id="IPR000780">
    <property type="entry name" value="CheR_MeTrfase"/>
</dbReference>
<evidence type="ECO:0000256" key="1">
    <source>
        <dbReference type="ARBA" id="ARBA00001541"/>
    </source>
</evidence>
<dbReference type="Pfam" id="PF13426">
    <property type="entry name" value="PAS_9"/>
    <property type="match status" value="1"/>
</dbReference>
<feature type="region of interest" description="Disordered" evidence="7">
    <location>
        <begin position="612"/>
        <end position="649"/>
    </location>
</feature>
<dbReference type="InterPro" id="IPR022641">
    <property type="entry name" value="CheR_N"/>
</dbReference>
<dbReference type="InterPro" id="IPR035965">
    <property type="entry name" value="PAS-like_dom_sf"/>
</dbReference>
<dbReference type="Pfam" id="PF01339">
    <property type="entry name" value="CheB_methylest"/>
    <property type="match status" value="1"/>
</dbReference>
<evidence type="ECO:0000256" key="3">
    <source>
        <dbReference type="ARBA" id="ARBA00022603"/>
    </source>
</evidence>
<dbReference type="SUPFAM" id="SSF47757">
    <property type="entry name" value="Chemotaxis receptor methyltransferase CheR, N-terminal domain"/>
    <property type="match status" value="1"/>
</dbReference>
<keyword evidence="12" id="KW-1185">Reference proteome</keyword>
<evidence type="ECO:0000256" key="2">
    <source>
        <dbReference type="ARBA" id="ARBA00012534"/>
    </source>
</evidence>
<evidence type="ECO:0000256" key="4">
    <source>
        <dbReference type="ARBA" id="ARBA00022679"/>
    </source>
</evidence>
<dbReference type="PROSITE" id="PS50122">
    <property type="entry name" value="CHEB"/>
    <property type="match status" value="1"/>
</dbReference>
<dbReference type="Gene3D" id="3.40.50.150">
    <property type="entry name" value="Vaccinia Virus protein VP39"/>
    <property type="match status" value="1"/>
</dbReference>
<evidence type="ECO:0000259" key="10">
    <source>
        <dbReference type="PROSITE" id="PS50123"/>
    </source>
</evidence>
<dbReference type="SMART" id="SM00138">
    <property type="entry name" value="MeTrc"/>
    <property type="match status" value="1"/>
</dbReference>
<dbReference type="EC" id="2.1.1.80" evidence="2"/>
<evidence type="ECO:0000313" key="11">
    <source>
        <dbReference type="EMBL" id="MBO1928103.1"/>
    </source>
</evidence>
<dbReference type="Gene3D" id="3.30.450.20">
    <property type="entry name" value="PAS domain"/>
    <property type="match status" value="2"/>
</dbReference>
<comment type="catalytic activity">
    <reaction evidence="1">
        <text>L-glutamyl-[protein] + S-adenosyl-L-methionine = [protein]-L-glutamate 5-O-methyl ester + S-adenosyl-L-homocysteine</text>
        <dbReference type="Rhea" id="RHEA:24452"/>
        <dbReference type="Rhea" id="RHEA-COMP:10208"/>
        <dbReference type="Rhea" id="RHEA-COMP:10311"/>
        <dbReference type="ChEBI" id="CHEBI:29973"/>
        <dbReference type="ChEBI" id="CHEBI:57856"/>
        <dbReference type="ChEBI" id="CHEBI:59789"/>
        <dbReference type="ChEBI" id="CHEBI:82795"/>
        <dbReference type="EC" id="2.1.1.80"/>
    </reaction>
</comment>
<dbReference type="PRINTS" id="PR00996">
    <property type="entry name" value="CHERMTFRASE"/>
</dbReference>
<dbReference type="InterPro" id="IPR000014">
    <property type="entry name" value="PAS"/>
</dbReference>
<comment type="caution">
    <text evidence="11">The sequence shown here is derived from an EMBL/GenBank/DDBJ whole genome shotgun (WGS) entry which is preliminary data.</text>
</comment>
<comment type="caution">
    <text evidence="6">Lacks conserved residue(s) required for the propagation of feature annotation.</text>
</comment>
<dbReference type="NCBIfam" id="TIGR00229">
    <property type="entry name" value="sensory_box"/>
    <property type="match status" value="1"/>
</dbReference>
<evidence type="ECO:0000259" key="8">
    <source>
        <dbReference type="PROSITE" id="PS50112"/>
    </source>
</evidence>
<proteinExistence type="predicted"/>
<dbReference type="Proteomes" id="UP000664835">
    <property type="component" value="Unassembled WGS sequence"/>
</dbReference>
<dbReference type="InterPro" id="IPR035909">
    <property type="entry name" value="CheB_C"/>
</dbReference>
<keyword evidence="4" id="KW-0808">Transferase</keyword>
<dbReference type="SMART" id="SM00091">
    <property type="entry name" value="PAS"/>
    <property type="match status" value="2"/>
</dbReference>
<dbReference type="InterPro" id="IPR029063">
    <property type="entry name" value="SAM-dependent_MTases_sf"/>
</dbReference>
<evidence type="ECO:0000313" key="12">
    <source>
        <dbReference type="Proteomes" id="UP000664835"/>
    </source>
</evidence>
<feature type="compositionally biased region" description="Low complexity" evidence="7">
    <location>
        <begin position="613"/>
        <end position="628"/>
    </location>
</feature>
<feature type="domain" description="PAS" evidence="8">
    <location>
        <begin position="782"/>
        <end position="836"/>
    </location>
</feature>
<evidence type="ECO:0000256" key="5">
    <source>
        <dbReference type="ARBA" id="ARBA00022691"/>
    </source>
</evidence>
<dbReference type="PANTHER" id="PTHR24422">
    <property type="entry name" value="CHEMOTAXIS PROTEIN METHYLTRANSFERASE"/>
    <property type="match status" value="1"/>
</dbReference>
<dbReference type="InterPro" id="IPR000673">
    <property type="entry name" value="Sig_transdc_resp-reg_Me-estase"/>
</dbReference>
<evidence type="ECO:0000259" key="9">
    <source>
        <dbReference type="PROSITE" id="PS50122"/>
    </source>
</evidence>
<dbReference type="PANTHER" id="PTHR24422:SF27">
    <property type="entry name" value="PROTEIN-GLUTAMATE O-METHYLTRANSFERASE"/>
    <property type="match status" value="1"/>
</dbReference>
<feature type="domain" description="CheR-type methyltransferase" evidence="10">
    <location>
        <begin position="135"/>
        <end position="395"/>
    </location>
</feature>
<dbReference type="Gene3D" id="1.10.155.10">
    <property type="entry name" value="Chemotaxis receptor methyltransferase CheR, N-terminal domain"/>
    <property type="match status" value="1"/>
</dbReference>
<keyword evidence="3" id="KW-0489">Methyltransferase</keyword>
<sequence length="909" mass="102343">MSVELLVKDITPQKGTIYIIGPGRNAVFNKGKLTLPPAAAVGPKPSIDVFLQSLAAGVGEKAIAVILSGTGSDGAQGALAVKAANGTVFAQDPKTAKYRGMPDATIEIGAADLVLSPEGIAQKVNEFISTSELTPIEDVLPKPSSHLERIFKGIFDKTGLDFSGYKHKTINRRIARRMAFHRLKNIEDYIKLLNKEQSEAESLAKDFLISVTEFFRDPNAFDDLRTVLGEIVDRTEDKGNIRIWVPGCANGEEAYSIAIILHELMLQKQLSIPFQIFASDIDDLALNQARKGLYSAAQVEGLDPRILETFFHQREDRYQISKVIRDKVVFARQNVIMDPPFSKIDLISCRNLLIYFSNELQKIVLQTFHFALNKHGFLFLGKSESALNNAPHLFDGYLKKSQIFIRKGYGLSPTLDRIQSANNYARAVVEKPNNNVSIPSEKRSISARIEKILLEEVIPATVLIDKDGNVLHIKGDIYAYLELPQGSLDVNILNLAKGDIKMDIRSLLSKAKIHGAATSQSLFYSGKEHELLFINVRKVDLNNKDKDPNKDNFGYLVAFLPTVVDENFFVNPSEMDPQRREAQRNLENEIQVFKERLQTTVEELETINEEIQSTNEELQSSNEELQSTNEELQTSNEELQSTNEELSTANQELEVKGNELEQLNSDLQNMLENMSEVVILLDSRLRVVRFTKAAKKLLKLGENIIHQTVTTIGLDIDLPNLRNELMQVLSLKETKTLQATLKTKPYKIRLVPYETESQNISGVIMFLENPYDFSELNKEPLYLKSIEMVADDVDYALIVMDEQGTIIYANVRALNIAGFHSSEFMYKNIDMLMLEPGSDQPSQCMEDYLSSNSETKAGTWKDVTIQKKSGERTIFKMKVEALTLDDKTNFIAKIFTLDEYSKRYMPTAR</sequence>
<dbReference type="PROSITE" id="PS50112">
    <property type="entry name" value="PAS"/>
    <property type="match status" value="1"/>
</dbReference>
<dbReference type="Pfam" id="PF13596">
    <property type="entry name" value="PAS_10"/>
    <property type="match status" value="1"/>
</dbReference>
<keyword evidence="5" id="KW-0949">S-adenosyl-L-methionine</keyword>
<dbReference type="InterPro" id="IPR050903">
    <property type="entry name" value="Bact_Chemotaxis_MeTrfase"/>
</dbReference>
<accession>A0ABS3Q7Q3</accession>
<dbReference type="SUPFAM" id="SSF52738">
    <property type="entry name" value="Methylesterase CheB, C-terminal domain"/>
    <property type="match status" value="1"/>
</dbReference>
<name>A0ABS3Q7Q3_9GAMM</name>
<dbReference type="InterPro" id="IPR022642">
    <property type="entry name" value="CheR_C"/>
</dbReference>
<dbReference type="InterPro" id="IPR036804">
    <property type="entry name" value="CheR_N_sf"/>
</dbReference>
<organism evidence="11 12">
    <name type="scientific">Thiomicrorhabdus marina</name>
    <dbReference type="NCBI Taxonomy" id="2818442"/>
    <lineage>
        <taxon>Bacteria</taxon>
        <taxon>Pseudomonadati</taxon>
        <taxon>Pseudomonadota</taxon>
        <taxon>Gammaproteobacteria</taxon>
        <taxon>Thiotrichales</taxon>
        <taxon>Piscirickettsiaceae</taxon>
        <taxon>Thiomicrorhabdus</taxon>
    </lineage>
</organism>
<dbReference type="SUPFAM" id="SSF55785">
    <property type="entry name" value="PYP-like sensor domain (PAS domain)"/>
    <property type="match status" value="2"/>
</dbReference>
<dbReference type="SUPFAM" id="SSF53335">
    <property type="entry name" value="S-adenosyl-L-methionine-dependent methyltransferases"/>
    <property type="match status" value="1"/>
</dbReference>
<dbReference type="EMBL" id="JAGETV010000026">
    <property type="protein sequence ID" value="MBO1928103.1"/>
    <property type="molecule type" value="Genomic_DNA"/>
</dbReference>
<evidence type="ECO:0000256" key="7">
    <source>
        <dbReference type="SAM" id="MobiDB-lite"/>
    </source>
</evidence>
<feature type="domain" description="CheB-type methylesterase" evidence="9">
    <location>
        <begin position="44"/>
        <end position="131"/>
    </location>
</feature>
<protein>
    <recommendedName>
        <fullName evidence="2">protein-glutamate O-methyltransferase</fullName>
        <ecNumber evidence="2">2.1.1.80</ecNumber>
    </recommendedName>
</protein>